<dbReference type="Proteomes" id="UP000574369">
    <property type="component" value="Unassembled WGS sequence"/>
</dbReference>
<accession>A0ABR6GXN3</accession>
<protein>
    <recommendedName>
        <fullName evidence="3">Toxin co-regulated pilus biosynthesis protein Q C-terminal domain-containing protein</fullName>
    </recommendedName>
</protein>
<evidence type="ECO:0008006" key="3">
    <source>
        <dbReference type="Google" id="ProtNLM"/>
    </source>
</evidence>
<comment type="caution">
    <text evidence="1">The sequence shown here is derived from an EMBL/GenBank/DDBJ whole genome shotgun (WGS) entry which is preliminary data.</text>
</comment>
<gene>
    <name evidence="1" type="ORF">FHS28_004293</name>
</gene>
<reference evidence="1 2" key="1">
    <citation type="submission" date="2020-08" db="EMBL/GenBank/DDBJ databases">
        <title>Genomic Encyclopedia of Type Strains, Phase III (KMG-III): the genomes of soil and plant-associated and newly described type strains.</title>
        <authorList>
            <person name="Whitman W."/>
        </authorList>
    </citation>
    <scope>NUCLEOTIDE SEQUENCE [LARGE SCALE GENOMIC DNA]</scope>
    <source>
        <strain evidence="1 2">CECT 7247</strain>
    </source>
</reference>
<keyword evidence="2" id="KW-1185">Reference proteome</keyword>
<proteinExistence type="predicted"/>
<dbReference type="EMBL" id="JACHXO010000009">
    <property type="protein sequence ID" value="MBB3196868.1"/>
    <property type="molecule type" value="Genomic_DNA"/>
</dbReference>
<evidence type="ECO:0000313" key="2">
    <source>
        <dbReference type="Proteomes" id="UP000574369"/>
    </source>
</evidence>
<name>A0ABR6GXN3_9BURK</name>
<evidence type="ECO:0000313" key="1">
    <source>
        <dbReference type="EMBL" id="MBB3196868.1"/>
    </source>
</evidence>
<dbReference type="RefSeq" id="WP_184295362.1">
    <property type="nucleotide sequence ID" value="NZ_JACHXO010000009.1"/>
</dbReference>
<sequence>MVARLAYLSGRLCVARVTRLPMMSPALRRRMLATACVTFFAALPAASGAAALSPESRIFIQMDFPDGLPIIASDSRTKAAMAQRWQEALARGGLQPHGEPVVATSGLREQILVSPNRLIPASELPMELRSQVWNEFWVVRSQSPVEGKTGTPSTWVHRYALRCQPLTLMQMGWLSFKNLDGTGEPSLFIGSYRDTREAPIYRGKPLPGHMVGVERTCGKELAEREQAQARGQAKNVAERVEDLQKVLAVRAHRALDPDTAVAIGRAFRASMEVAAAATQEAALVPSTLASAAEPTAAAGSAPGVIGERAALFQSSETTAAAEAAAVAAAMERLKALQQDPTVFDDKGEPRPARVRLYGVNGGAAMLHKGAACYSDDTELRVAGGLANAFKSLTGTTTNLTIGMPATERSREVDKGGWNMGNQWYYQEHEIPAAELTTVRVSNGACQMVSAAFMAVPGVDYEARMVLEADRKRCIMTMNRILPGGELKAVPILPAKACTAEEVAARRAAVAEHAAQEAEMAWRQSHPTVPPRAVMPEVR</sequence>
<organism evidence="1 2">
    <name type="scientific">Roseateles terrae</name>
    <dbReference type="NCBI Taxonomy" id="431060"/>
    <lineage>
        <taxon>Bacteria</taxon>
        <taxon>Pseudomonadati</taxon>
        <taxon>Pseudomonadota</taxon>
        <taxon>Betaproteobacteria</taxon>
        <taxon>Burkholderiales</taxon>
        <taxon>Sphaerotilaceae</taxon>
        <taxon>Roseateles</taxon>
    </lineage>
</organism>